<proteinExistence type="predicted"/>
<dbReference type="Proteomes" id="UP000887574">
    <property type="component" value="Unplaced"/>
</dbReference>
<sequence length="196" mass="23121">MTIRNLPLLLEVLRFCSRDQLDVNISLTCHLFNQLVKEHFKERPLRILKKHDLRYYYLEIYLNEKHEILLRLLNLSAPGHPSPSMDPRNLKWADDTPAFPINYWLPLLLSKHLRIRSTTIYMGPSVYTADETAQLEDICHLWTGRNLRFSHEFFNKNISVAANSIENLLNNNRLISCQNLVLDLFLEGRKLLRLKV</sequence>
<accession>A0A915E9K0</accession>
<protein>
    <submittedName>
        <fullName evidence="2">F-box domain-containing protein</fullName>
    </submittedName>
</protein>
<name>A0A915E9K0_9BILA</name>
<organism evidence="1 2">
    <name type="scientific">Ditylenchus dipsaci</name>
    <dbReference type="NCBI Taxonomy" id="166011"/>
    <lineage>
        <taxon>Eukaryota</taxon>
        <taxon>Metazoa</taxon>
        <taxon>Ecdysozoa</taxon>
        <taxon>Nematoda</taxon>
        <taxon>Chromadorea</taxon>
        <taxon>Rhabditida</taxon>
        <taxon>Tylenchina</taxon>
        <taxon>Tylenchomorpha</taxon>
        <taxon>Sphaerularioidea</taxon>
        <taxon>Anguinidae</taxon>
        <taxon>Anguininae</taxon>
        <taxon>Ditylenchus</taxon>
    </lineage>
</organism>
<dbReference type="AlphaFoldDB" id="A0A915E9K0"/>
<evidence type="ECO:0000313" key="1">
    <source>
        <dbReference type="Proteomes" id="UP000887574"/>
    </source>
</evidence>
<reference evidence="2" key="1">
    <citation type="submission" date="2022-11" db="UniProtKB">
        <authorList>
            <consortium name="WormBaseParasite"/>
        </authorList>
    </citation>
    <scope>IDENTIFICATION</scope>
</reference>
<dbReference type="WBParaSite" id="jg3805">
    <property type="protein sequence ID" value="jg3805"/>
    <property type="gene ID" value="jg3805"/>
</dbReference>
<evidence type="ECO:0000313" key="2">
    <source>
        <dbReference type="WBParaSite" id="jg3805"/>
    </source>
</evidence>
<keyword evidence="1" id="KW-1185">Reference proteome</keyword>